<dbReference type="RefSeq" id="WP_083962295.1">
    <property type="nucleotide sequence ID" value="NZ_BDDI01000007.1"/>
</dbReference>
<accession>A0A839RHS5</accession>
<dbReference type="SUPFAM" id="SSF53335">
    <property type="entry name" value="S-adenosyl-L-methionine-dependent methyltransferases"/>
    <property type="match status" value="1"/>
</dbReference>
<dbReference type="OrthoDB" id="9782855at2"/>
<comment type="similarity">
    <text evidence="1">Belongs to the CFA/CMAS family.</text>
</comment>
<evidence type="ECO:0000256" key="1">
    <source>
        <dbReference type="ARBA" id="ARBA00010815"/>
    </source>
</evidence>
<dbReference type="GO" id="GO:0032259">
    <property type="term" value="P:methylation"/>
    <property type="evidence" value="ECO:0007669"/>
    <property type="project" value="UniProtKB-KW"/>
</dbReference>
<dbReference type="InterPro" id="IPR003333">
    <property type="entry name" value="CMAS"/>
</dbReference>
<keyword evidence="7" id="KW-1185">Reference proteome</keyword>
<keyword evidence="4" id="KW-0949">S-adenosyl-L-methionine</keyword>
<evidence type="ECO:0000256" key="5">
    <source>
        <dbReference type="ARBA" id="ARBA00023098"/>
    </source>
</evidence>
<dbReference type="InterPro" id="IPR050723">
    <property type="entry name" value="CFA/CMAS"/>
</dbReference>
<proteinExistence type="inferred from homology"/>
<dbReference type="PANTHER" id="PTHR43667:SF2">
    <property type="entry name" value="FATTY ACID C-METHYL TRANSFERASE"/>
    <property type="match status" value="1"/>
</dbReference>
<evidence type="ECO:0000256" key="4">
    <source>
        <dbReference type="ARBA" id="ARBA00022691"/>
    </source>
</evidence>
<keyword evidence="2 6" id="KW-0489">Methyltransferase</keyword>
<dbReference type="InterPro" id="IPR029063">
    <property type="entry name" value="SAM-dependent_MTases_sf"/>
</dbReference>
<keyword evidence="5" id="KW-0443">Lipid metabolism</keyword>
<dbReference type="PANTHER" id="PTHR43667">
    <property type="entry name" value="CYCLOPROPANE-FATTY-ACYL-PHOSPHOLIPID SYNTHASE"/>
    <property type="match status" value="1"/>
</dbReference>
<evidence type="ECO:0000313" key="7">
    <source>
        <dbReference type="Proteomes" id="UP000567922"/>
    </source>
</evidence>
<dbReference type="Gene3D" id="3.40.50.150">
    <property type="entry name" value="Vaccinia Virus protein VP39"/>
    <property type="match status" value="1"/>
</dbReference>
<keyword evidence="3 6" id="KW-0808">Transferase</keyword>
<dbReference type="GO" id="GO:0008825">
    <property type="term" value="F:cyclopropane-fatty-acyl-phospholipid synthase activity"/>
    <property type="evidence" value="ECO:0007669"/>
    <property type="project" value="UniProtKB-EC"/>
</dbReference>
<dbReference type="GO" id="GO:0008610">
    <property type="term" value="P:lipid biosynthetic process"/>
    <property type="evidence" value="ECO:0007669"/>
    <property type="project" value="InterPro"/>
</dbReference>
<reference evidence="6 7" key="1">
    <citation type="submission" date="2020-08" db="EMBL/GenBank/DDBJ databases">
        <title>Sequencing the genomes of 1000 actinobacteria strains.</title>
        <authorList>
            <person name="Klenk H.-P."/>
        </authorList>
    </citation>
    <scope>NUCLEOTIDE SEQUENCE [LARGE SCALE GENOMIC DNA]</scope>
    <source>
        <strain evidence="6 7">DSM 45258</strain>
    </source>
</reference>
<sequence>MSVEFQDERCARADSTTTVIDPHRWPGVASVPRRWAQGVRSKAARSLFTRAVSRLPLRVEFPDGRIAGQGSGTDSLPRMIIHDADALFARLGSGGLIGFGESYMAGEWDASDLERVLEVFAASVADLVPKSLQSLRAVTVRRQPRRERNTAQNTRSNISRHYDLSNAFFRLFLDETMTYSAGLFTDPETASWEELADAQHRKIDRLLDQAGVGEGTRVLEIGTGWGELAIRAAQRGARVRSVTLSVAQKELADERIKALGLNDRIQVQILDYRSVEGEFDAILSVEMIEAVGYQYWPTYFRKIDELLAPGGTAAIQAITMPHNRMLATRNTYTWIHKYIFPGGLIPSIEAIRHTTERETNLRIRDQFSMGPHYARTLRLWEERFSARFDEARALGFDEVFRRMWKFYLCYSEAGFASGYLGVEQLVFSRPDGPGGPTAPAPAKEH</sequence>
<dbReference type="Pfam" id="PF02353">
    <property type="entry name" value="CMAS"/>
    <property type="match status" value="1"/>
</dbReference>
<gene>
    <name evidence="6" type="ORF">FHU29_000756</name>
</gene>
<evidence type="ECO:0000313" key="6">
    <source>
        <dbReference type="EMBL" id="MBB3036322.1"/>
    </source>
</evidence>
<name>A0A839RHS5_9ACTN</name>
<dbReference type="AlphaFoldDB" id="A0A839RHS5"/>
<dbReference type="PIRSF" id="PIRSF003085">
    <property type="entry name" value="CMAS"/>
    <property type="match status" value="1"/>
</dbReference>
<organism evidence="6 7">
    <name type="scientific">Hoyosella altamirensis</name>
    <dbReference type="NCBI Taxonomy" id="616997"/>
    <lineage>
        <taxon>Bacteria</taxon>
        <taxon>Bacillati</taxon>
        <taxon>Actinomycetota</taxon>
        <taxon>Actinomycetes</taxon>
        <taxon>Mycobacteriales</taxon>
        <taxon>Hoyosellaceae</taxon>
        <taxon>Hoyosella</taxon>
    </lineage>
</organism>
<comment type="caution">
    <text evidence="6">The sequence shown here is derived from an EMBL/GenBank/DDBJ whole genome shotgun (WGS) entry which is preliminary data.</text>
</comment>
<dbReference type="EC" id="2.1.1.79" evidence="6"/>
<dbReference type="Proteomes" id="UP000567922">
    <property type="component" value="Unassembled WGS sequence"/>
</dbReference>
<evidence type="ECO:0000256" key="3">
    <source>
        <dbReference type="ARBA" id="ARBA00022679"/>
    </source>
</evidence>
<protein>
    <submittedName>
        <fullName evidence="6">Cyclopropane-fatty-acyl-phospholipid synthase</fullName>
        <ecNumber evidence="6">2.1.1.79</ecNumber>
    </submittedName>
</protein>
<dbReference type="CDD" id="cd02440">
    <property type="entry name" value="AdoMet_MTases"/>
    <property type="match status" value="1"/>
</dbReference>
<evidence type="ECO:0000256" key="2">
    <source>
        <dbReference type="ARBA" id="ARBA00022603"/>
    </source>
</evidence>
<dbReference type="EMBL" id="JACHWS010000001">
    <property type="protein sequence ID" value="MBB3036322.1"/>
    <property type="molecule type" value="Genomic_DNA"/>
</dbReference>